<evidence type="ECO:0000313" key="1">
    <source>
        <dbReference type="EMBL" id="KAB8189472.1"/>
    </source>
</evidence>
<dbReference type="OrthoDB" id="6028210at2"/>
<comment type="caution">
    <text evidence="1">The sequence shown here is derived from an EMBL/GenBank/DDBJ whole genome shotgun (WGS) entry which is preliminary data.</text>
</comment>
<protein>
    <submittedName>
        <fullName evidence="1">Uncharacterized protein</fullName>
    </submittedName>
</protein>
<dbReference type="EMBL" id="VICD02000149">
    <property type="protein sequence ID" value="KAB8189472.1"/>
    <property type="molecule type" value="Genomic_DNA"/>
</dbReference>
<dbReference type="RefSeq" id="WP_111266560.1">
    <property type="nucleotide sequence ID" value="NZ_CP029843.1"/>
</dbReference>
<reference evidence="1 2" key="1">
    <citation type="submission" date="2019-10" db="EMBL/GenBank/DDBJ databases">
        <title>Lysobacter alkalisoli sp. nov., isolated from saline-alkaline soil.</title>
        <authorList>
            <person name="Sun J.-Q."/>
        </authorList>
    </citation>
    <scope>NUCLEOTIDE SEQUENCE [LARGE SCALE GENOMIC DNA]</scope>
    <source>
        <strain evidence="1 2">KCTC 42381</strain>
    </source>
</reference>
<accession>A0A508AU43</accession>
<gene>
    <name evidence="1" type="ORF">FKV24_009335</name>
</gene>
<dbReference type="AlphaFoldDB" id="A0A508AU43"/>
<proteinExistence type="predicted"/>
<name>A0A508AU43_9GAMM</name>
<organism evidence="1 2">
    <name type="scientific">Marilutibacter maris</name>
    <dbReference type="NCBI Taxonomy" id="1605891"/>
    <lineage>
        <taxon>Bacteria</taxon>
        <taxon>Pseudomonadati</taxon>
        <taxon>Pseudomonadota</taxon>
        <taxon>Gammaproteobacteria</taxon>
        <taxon>Lysobacterales</taxon>
        <taxon>Lysobacteraceae</taxon>
        <taxon>Marilutibacter</taxon>
    </lineage>
</organism>
<evidence type="ECO:0000313" key="2">
    <source>
        <dbReference type="Proteomes" id="UP000320431"/>
    </source>
</evidence>
<dbReference type="Proteomes" id="UP000320431">
    <property type="component" value="Unassembled WGS sequence"/>
</dbReference>
<sequence length="65" mass="7181">MTGNQIAMIQSASDSVLIDRLFALARNGEAGDEFDVIDVEVYERLARSYGQSPDELIREDHPLAA</sequence>